<feature type="non-terminal residue" evidence="1">
    <location>
        <position position="1"/>
    </location>
</feature>
<sequence>TVYFNIWDSLAGTKAKALIGKPVYIAGWTCTIQAAKANPGAALCQRCWCWGHPSSGCTAKAVSCADCSRPHDQAIHRQVAGCCKGNPKGNPPVALTPASHPCPHKRCVNCRGNHAANDLKCPFWGHCFDSDWIKQQYAEVCQR</sequence>
<feature type="non-terminal residue" evidence="1">
    <location>
        <position position="143"/>
    </location>
</feature>
<reference evidence="1 2" key="1">
    <citation type="journal article" date="2019" name="Nat. Ecol. Evol.">
        <title>Megaphylogeny resolves global patterns of mushroom evolution.</title>
        <authorList>
            <person name="Varga T."/>
            <person name="Krizsan K."/>
            <person name="Foldi C."/>
            <person name="Dima B."/>
            <person name="Sanchez-Garcia M."/>
            <person name="Sanchez-Ramirez S."/>
            <person name="Szollosi G.J."/>
            <person name="Szarkandi J.G."/>
            <person name="Papp V."/>
            <person name="Albert L."/>
            <person name="Andreopoulos W."/>
            <person name="Angelini C."/>
            <person name="Antonin V."/>
            <person name="Barry K.W."/>
            <person name="Bougher N.L."/>
            <person name="Buchanan P."/>
            <person name="Buyck B."/>
            <person name="Bense V."/>
            <person name="Catcheside P."/>
            <person name="Chovatia M."/>
            <person name="Cooper J."/>
            <person name="Damon W."/>
            <person name="Desjardin D."/>
            <person name="Finy P."/>
            <person name="Geml J."/>
            <person name="Haridas S."/>
            <person name="Hughes K."/>
            <person name="Justo A."/>
            <person name="Karasinski D."/>
            <person name="Kautmanova I."/>
            <person name="Kiss B."/>
            <person name="Kocsube S."/>
            <person name="Kotiranta H."/>
            <person name="LaButti K.M."/>
            <person name="Lechner B.E."/>
            <person name="Liimatainen K."/>
            <person name="Lipzen A."/>
            <person name="Lukacs Z."/>
            <person name="Mihaltcheva S."/>
            <person name="Morgado L.N."/>
            <person name="Niskanen T."/>
            <person name="Noordeloos M.E."/>
            <person name="Ohm R.A."/>
            <person name="Ortiz-Santana B."/>
            <person name="Ovrebo C."/>
            <person name="Racz N."/>
            <person name="Riley R."/>
            <person name="Savchenko A."/>
            <person name="Shiryaev A."/>
            <person name="Soop K."/>
            <person name="Spirin V."/>
            <person name="Szebenyi C."/>
            <person name="Tomsovsky M."/>
            <person name="Tulloss R.E."/>
            <person name="Uehling J."/>
            <person name="Grigoriev I.V."/>
            <person name="Vagvolgyi C."/>
            <person name="Papp T."/>
            <person name="Martin F.M."/>
            <person name="Miettinen O."/>
            <person name="Hibbett D.S."/>
            <person name="Nagy L.G."/>
        </authorList>
    </citation>
    <scope>NUCLEOTIDE SEQUENCE [LARGE SCALE GENOMIC DNA]</scope>
    <source>
        <strain evidence="1 2">CBS 121175</strain>
    </source>
</reference>
<gene>
    <name evidence="1" type="ORF">FA15DRAFT_576210</name>
</gene>
<name>A0A5C3KPC2_COPMA</name>
<evidence type="ECO:0000313" key="2">
    <source>
        <dbReference type="Proteomes" id="UP000307440"/>
    </source>
</evidence>
<dbReference type="EMBL" id="ML210247">
    <property type="protein sequence ID" value="TFK22182.1"/>
    <property type="molecule type" value="Genomic_DNA"/>
</dbReference>
<evidence type="ECO:0000313" key="1">
    <source>
        <dbReference type="EMBL" id="TFK22182.1"/>
    </source>
</evidence>
<proteinExistence type="predicted"/>
<dbReference type="AlphaFoldDB" id="A0A5C3KPC2"/>
<protein>
    <submittedName>
        <fullName evidence="1">Gag-like protein</fullName>
    </submittedName>
</protein>
<keyword evidence="2" id="KW-1185">Reference proteome</keyword>
<organism evidence="1 2">
    <name type="scientific">Coprinopsis marcescibilis</name>
    <name type="common">Agaric fungus</name>
    <name type="synonym">Psathyrella marcescibilis</name>
    <dbReference type="NCBI Taxonomy" id="230819"/>
    <lineage>
        <taxon>Eukaryota</taxon>
        <taxon>Fungi</taxon>
        <taxon>Dikarya</taxon>
        <taxon>Basidiomycota</taxon>
        <taxon>Agaricomycotina</taxon>
        <taxon>Agaricomycetes</taxon>
        <taxon>Agaricomycetidae</taxon>
        <taxon>Agaricales</taxon>
        <taxon>Agaricineae</taxon>
        <taxon>Psathyrellaceae</taxon>
        <taxon>Coprinopsis</taxon>
    </lineage>
</organism>
<dbReference type="Proteomes" id="UP000307440">
    <property type="component" value="Unassembled WGS sequence"/>
</dbReference>
<accession>A0A5C3KPC2</accession>
<dbReference type="STRING" id="230819.A0A5C3KPC2"/>
<dbReference type="OrthoDB" id="2997340at2759"/>